<protein>
    <submittedName>
        <fullName evidence="1">Uncharacterized protein</fullName>
    </submittedName>
</protein>
<comment type="caution">
    <text evidence="1">The sequence shown here is derived from an EMBL/GenBank/DDBJ whole genome shotgun (WGS) entry which is preliminary data.</text>
</comment>
<organism evidence="1 2">
    <name type="scientific">Lupinus luteus</name>
    <name type="common">European yellow lupine</name>
    <dbReference type="NCBI Taxonomy" id="3873"/>
    <lineage>
        <taxon>Eukaryota</taxon>
        <taxon>Viridiplantae</taxon>
        <taxon>Streptophyta</taxon>
        <taxon>Embryophyta</taxon>
        <taxon>Tracheophyta</taxon>
        <taxon>Spermatophyta</taxon>
        <taxon>Magnoliopsida</taxon>
        <taxon>eudicotyledons</taxon>
        <taxon>Gunneridae</taxon>
        <taxon>Pentapetalae</taxon>
        <taxon>rosids</taxon>
        <taxon>fabids</taxon>
        <taxon>Fabales</taxon>
        <taxon>Fabaceae</taxon>
        <taxon>Papilionoideae</taxon>
        <taxon>50 kb inversion clade</taxon>
        <taxon>genistoids sensu lato</taxon>
        <taxon>core genistoids</taxon>
        <taxon>Genisteae</taxon>
        <taxon>Lupinus</taxon>
    </lineage>
</organism>
<dbReference type="EMBL" id="CAXHTB010000021">
    <property type="protein sequence ID" value="CAL0328330.1"/>
    <property type="molecule type" value="Genomic_DNA"/>
</dbReference>
<reference evidence="1 2" key="1">
    <citation type="submission" date="2024-03" db="EMBL/GenBank/DDBJ databases">
        <authorList>
            <person name="Martinez-Hernandez J."/>
        </authorList>
    </citation>
    <scope>NUCLEOTIDE SEQUENCE [LARGE SCALE GENOMIC DNA]</scope>
</reference>
<accession>A0AAV1Y5L4</accession>
<proteinExistence type="predicted"/>
<name>A0AAV1Y5L4_LUPLU</name>
<evidence type="ECO:0000313" key="1">
    <source>
        <dbReference type="EMBL" id="CAL0328330.1"/>
    </source>
</evidence>
<keyword evidence="2" id="KW-1185">Reference proteome</keyword>
<evidence type="ECO:0000313" key="2">
    <source>
        <dbReference type="Proteomes" id="UP001497480"/>
    </source>
</evidence>
<sequence>MEERGLGIDFNAINSPLIECTGEKQKGRGLFGYFKDSSTIGEIKGVLDGSGNFELFPINEGGLVLENNEEKRGEVSNVGFVNKDVDPPFNCINAL</sequence>
<gene>
    <name evidence="1" type="ORF">LLUT_LOCUS29390</name>
</gene>
<dbReference type="AlphaFoldDB" id="A0AAV1Y5L4"/>
<dbReference type="Proteomes" id="UP001497480">
    <property type="component" value="Unassembled WGS sequence"/>
</dbReference>